<dbReference type="SUPFAM" id="SSF56801">
    <property type="entry name" value="Acetyl-CoA synthetase-like"/>
    <property type="match status" value="1"/>
</dbReference>
<dbReference type="Pfam" id="PF13193">
    <property type="entry name" value="AMP-binding_C"/>
    <property type="match status" value="1"/>
</dbReference>
<evidence type="ECO:0000313" key="4">
    <source>
        <dbReference type="EMBL" id="KUJ84140.1"/>
    </source>
</evidence>
<evidence type="ECO:0000259" key="2">
    <source>
        <dbReference type="Pfam" id="PF00501"/>
    </source>
</evidence>
<dbReference type="InterPro" id="IPR000873">
    <property type="entry name" value="AMP-dep_synth/lig_dom"/>
</dbReference>
<dbReference type="PROSITE" id="PS00455">
    <property type="entry name" value="AMP_BINDING"/>
    <property type="match status" value="1"/>
</dbReference>
<dbReference type="Pfam" id="PF00501">
    <property type="entry name" value="AMP-binding"/>
    <property type="match status" value="1"/>
</dbReference>
<organism evidence="4 5">
    <name type="scientific">Ruegeria marisrubri</name>
    <dbReference type="NCBI Taxonomy" id="1685379"/>
    <lineage>
        <taxon>Bacteria</taxon>
        <taxon>Pseudomonadati</taxon>
        <taxon>Pseudomonadota</taxon>
        <taxon>Alphaproteobacteria</taxon>
        <taxon>Rhodobacterales</taxon>
        <taxon>Roseobacteraceae</taxon>
        <taxon>Ruegeria</taxon>
    </lineage>
</organism>
<dbReference type="InterPro" id="IPR045851">
    <property type="entry name" value="AMP-bd_C_sf"/>
</dbReference>
<feature type="domain" description="AMP-dependent synthetase/ligase" evidence="2">
    <location>
        <begin position="17"/>
        <end position="362"/>
    </location>
</feature>
<dbReference type="InterPro" id="IPR020845">
    <property type="entry name" value="AMP-binding_CS"/>
</dbReference>
<dbReference type="Gene3D" id="3.40.50.12780">
    <property type="entry name" value="N-terminal domain of ligase-like"/>
    <property type="match status" value="1"/>
</dbReference>
<dbReference type="GO" id="GO:0031956">
    <property type="term" value="F:medium-chain fatty acid-CoA ligase activity"/>
    <property type="evidence" value="ECO:0007669"/>
    <property type="project" value="TreeGrafter"/>
</dbReference>
<dbReference type="PANTHER" id="PTHR43201">
    <property type="entry name" value="ACYL-COA SYNTHETASE"/>
    <property type="match status" value="1"/>
</dbReference>
<proteinExistence type="inferred from homology"/>
<dbReference type="Gene3D" id="3.30.300.30">
    <property type="match status" value="1"/>
</dbReference>
<dbReference type="GO" id="GO:0006631">
    <property type="term" value="P:fatty acid metabolic process"/>
    <property type="evidence" value="ECO:0007669"/>
    <property type="project" value="TreeGrafter"/>
</dbReference>
<dbReference type="EMBL" id="LQBQ01000005">
    <property type="protein sequence ID" value="KUJ84140.1"/>
    <property type="molecule type" value="Genomic_DNA"/>
</dbReference>
<dbReference type="OrthoDB" id="9803968at2"/>
<protein>
    <submittedName>
        <fullName evidence="4">Malonyl-CoA synthase</fullName>
    </submittedName>
</protein>
<evidence type="ECO:0000259" key="3">
    <source>
        <dbReference type="Pfam" id="PF13193"/>
    </source>
</evidence>
<accession>A0A0X3UEH5</accession>
<evidence type="ECO:0000313" key="5">
    <source>
        <dbReference type="Proteomes" id="UP000053791"/>
    </source>
</evidence>
<dbReference type="PANTHER" id="PTHR43201:SF8">
    <property type="entry name" value="ACYL-COA SYNTHETASE FAMILY MEMBER 3"/>
    <property type="match status" value="1"/>
</dbReference>
<comment type="caution">
    <text evidence="4">The sequence shown here is derived from an EMBL/GenBank/DDBJ whole genome shotgun (WGS) entry which is preliminary data.</text>
</comment>
<gene>
    <name evidence="4" type="ORF">AVO45_18305</name>
</gene>
<keyword evidence="5" id="KW-1185">Reference proteome</keyword>
<dbReference type="Proteomes" id="UP000053791">
    <property type="component" value="Unassembled WGS sequence"/>
</dbReference>
<dbReference type="CDD" id="cd05941">
    <property type="entry name" value="MCS"/>
    <property type="match status" value="1"/>
</dbReference>
<dbReference type="STRING" id="1685379.AVO45_18305"/>
<name>A0A0X3UEH5_9RHOB</name>
<dbReference type="AlphaFoldDB" id="A0A0X3UEH5"/>
<feature type="domain" description="AMP-binding enzyme C-terminal" evidence="3">
    <location>
        <begin position="413"/>
        <end position="488"/>
    </location>
</feature>
<comment type="similarity">
    <text evidence="1">Belongs to the ATP-dependent AMP-binding enzyme family.</text>
</comment>
<dbReference type="InterPro" id="IPR025110">
    <property type="entry name" value="AMP-bd_C"/>
</dbReference>
<dbReference type="RefSeq" id="WP_068345158.1">
    <property type="nucleotide sequence ID" value="NZ_LQBQ01000005.1"/>
</dbReference>
<sequence length="505" mass="55063">MTNPLYDRLFGIHAGKDTPFLHLPDGTVISHAEFLDTAARIANALTGLGLEPGDRVAVQVQKSPEALALYAACVQAGLIFLPLNTAYTVDELTYFIENSGASLVVCDGASEAALAPIAQNAEAQLLTLNADGSGSLMRRALGMLPAFAPVARDEEDLAAFLYTSGTTGRSKGAMLTQKNLLSNAEMLAREWRFTENDVLLHALPIFHTHGLFVATNVVLATGGSMIFLPKFDLDDILRLMPGATTMMGVPTFYTRLLDDERFTRDLASHMRLFISGSAPLLAETHARFEERTGHRILERYGMTETNMNTSNPYDGERRAGTVGFPLPGVELKITDPETGEELPQGEIGLIEVRGPNVFKGYWQMPEKTAAELRENGFFITGDLGMIDEDGYVTIVGRNKDLIISGGYNIYPKEIELVLDEQPGVLESAVIGVPHPDFGETVLGIIVPEAGETPDLDAIMEAVGGSLARFKHPRKLILLDELPRNTMGKVQKNVLREAYKDLFQKA</sequence>
<dbReference type="InterPro" id="IPR042099">
    <property type="entry name" value="ANL_N_sf"/>
</dbReference>
<reference evidence="4 5" key="1">
    <citation type="submission" date="2015-12" db="EMBL/GenBank/DDBJ databases">
        <authorList>
            <person name="Shamseldin A."/>
            <person name="Moawad H."/>
            <person name="Abd El-Rahim W.M."/>
            <person name="Sadowsky M.J."/>
        </authorList>
    </citation>
    <scope>NUCLEOTIDE SEQUENCE [LARGE SCALE GENOMIC DNA]</scope>
    <source>
        <strain evidence="4 5">ZGT118</strain>
    </source>
</reference>
<evidence type="ECO:0000256" key="1">
    <source>
        <dbReference type="ARBA" id="ARBA00006432"/>
    </source>
</evidence>
<dbReference type="NCBIfam" id="NF005702">
    <property type="entry name" value="PRK07514.1"/>
    <property type="match status" value="1"/>
</dbReference>